<gene>
    <name evidence="1" type="ORF">FEM41_17835</name>
</gene>
<organism evidence="1 2">
    <name type="scientific">Jejubacter calystegiae</name>
    <dbReference type="NCBI Taxonomy" id="2579935"/>
    <lineage>
        <taxon>Bacteria</taxon>
        <taxon>Pseudomonadati</taxon>
        <taxon>Pseudomonadota</taxon>
        <taxon>Gammaproteobacteria</taxon>
        <taxon>Enterobacterales</taxon>
        <taxon>Enterobacteriaceae</taxon>
        <taxon>Jejubacter</taxon>
    </lineage>
</organism>
<dbReference type="AlphaFoldDB" id="A0A4P8YNQ6"/>
<dbReference type="Proteomes" id="UP000302163">
    <property type="component" value="Chromosome"/>
</dbReference>
<accession>A0A4P8YNQ6</accession>
<reference evidence="1 2" key="1">
    <citation type="submission" date="2019-05" db="EMBL/GenBank/DDBJ databases">
        <title>Complete genome sequence of Izhakiella calystegiae KSNA2, an endophyte isolated from beach morning glory (Calystegia soldanella).</title>
        <authorList>
            <person name="Jiang L."/>
            <person name="Jeong J.C."/>
            <person name="Kim C.Y."/>
            <person name="Kim D.H."/>
            <person name="Kim S.W."/>
            <person name="Lee j."/>
        </authorList>
    </citation>
    <scope>NUCLEOTIDE SEQUENCE [LARGE SCALE GENOMIC DNA]</scope>
    <source>
        <strain evidence="1 2">KSNA2</strain>
    </source>
</reference>
<evidence type="ECO:0000313" key="2">
    <source>
        <dbReference type="Proteomes" id="UP000302163"/>
    </source>
</evidence>
<sequence length="82" mass="9045">MAKYQFDNVDTDVDLDAENLAYALSAAVEVLASSIAGNSPQKKEEILRKFDIAVKKNQDEDCHTELAWLAQSTKVTLLGDDD</sequence>
<dbReference type="KEGG" id="izh:FEM41_17835"/>
<dbReference type="EMBL" id="CP040428">
    <property type="protein sequence ID" value="QCT21374.1"/>
    <property type="molecule type" value="Genomic_DNA"/>
</dbReference>
<name>A0A4P8YNQ6_9ENTR</name>
<keyword evidence="2" id="KW-1185">Reference proteome</keyword>
<evidence type="ECO:0000313" key="1">
    <source>
        <dbReference type="EMBL" id="QCT21374.1"/>
    </source>
</evidence>
<proteinExistence type="predicted"/>
<protein>
    <submittedName>
        <fullName evidence="1">Uncharacterized protein</fullName>
    </submittedName>
</protein>
<dbReference type="RefSeq" id="WP_138097530.1">
    <property type="nucleotide sequence ID" value="NZ_CP040428.1"/>
</dbReference>
<dbReference type="OrthoDB" id="6630724at2"/>